<evidence type="ECO:0000313" key="6">
    <source>
        <dbReference type="EMBL" id="MFD1193288.1"/>
    </source>
</evidence>
<dbReference type="Proteomes" id="UP001597151">
    <property type="component" value="Unassembled WGS sequence"/>
</dbReference>
<evidence type="ECO:0000256" key="1">
    <source>
        <dbReference type="ARBA" id="ARBA00022801"/>
    </source>
</evidence>
<evidence type="ECO:0000256" key="2">
    <source>
        <dbReference type="ARBA" id="ARBA00022963"/>
    </source>
</evidence>
<name>A0ABW3T8R9_9RHOB</name>
<evidence type="ECO:0000256" key="4">
    <source>
        <dbReference type="SAM" id="SignalP"/>
    </source>
</evidence>
<dbReference type="GO" id="GO:0016787">
    <property type="term" value="F:hydrolase activity"/>
    <property type="evidence" value="ECO:0007669"/>
    <property type="project" value="UniProtKB-KW"/>
</dbReference>
<feature type="chain" id="PRO_5046951429" evidence="4">
    <location>
        <begin position="26"/>
        <end position="439"/>
    </location>
</feature>
<reference evidence="7" key="1">
    <citation type="journal article" date="2019" name="Int. J. Syst. Evol. Microbiol.">
        <title>The Global Catalogue of Microorganisms (GCM) 10K type strain sequencing project: providing services to taxonomists for standard genome sequencing and annotation.</title>
        <authorList>
            <consortium name="The Broad Institute Genomics Platform"/>
            <consortium name="The Broad Institute Genome Sequencing Center for Infectious Disease"/>
            <person name="Wu L."/>
            <person name="Ma J."/>
        </authorList>
    </citation>
    <scope>NUCLEOTIDE SEQUENCE [LARGE SCALE GENOMIC DNA]</scope>
    <source>
        <strain evidence="7">CCUG 55328</strain>
    </source>
</reference>
<evidence type="ECO:0000259" key="5">
    <source>
        <dbReference type="Pfam" id="PF12740"/>
    </source>
</evidence>
<dbReference type="PANTHER" id="PTHR10272:SF0">
    <property type="entry name" value="PLATELET-ACTIVATING FACTOR ACETYLHYDROLASE"/>
    <property type="match status" value="1"/>
</dbReference>
<accession>A0ABW3T8R9</accession>
<dbReference type="InterPro" id="IPR029058">
    <property type="entry name" value="AB_hydrolase_fold"/>
</dbReference>
<dbReference type="SUPFAM" id="SSF53474">
    <property type="entry name" value="alpha/beta-Hydrolases"/>
    <property type="match status" value="1"/>
</dbReference>
<keyword evidence="4" id="KW-0732">Signal</keyword>
<dbReference type="InterPro" id="IPR041127">
    <property type="entry name" value="PET_hydrolase/cutinase-like"/>
</dbReference>
<dbReference type="PANTHER" id="PTHR10272">
    <property type="entry name" value="PLATELET-ACTIVATING FACTOR ACETYLHYDROLASE"/>
    <property type="match status" value="1"/>
</dbReference>
<proteinExistence type="predicted"/>
<feature type="signal peptide" evidence="4">
    <location>
        <begin position="1"/>
        <end position="25"/>
    </location>
</feature>
<organism evidence="6 7">
    <name type="scientific">Seohaeicola saemankumensis</name>
    <dbReference type="NCBI Taxonomy" id="481181"/>
    <lineage>
        <taxon>Bacteria</taxon>
        <taxon>Pseudomonadati</taxon>
        <taxon>Pseudomonadota</taxon>
        <taxon>Alphaproteobacteria</taxon>
        <taxon>Rhodobacterales</taxon>
        <taxon>Roseobacteraceae</taxon>
        <taxon>Seohaeicola</taxon>
    </lineage>
</organism>
<dbReference type="Gene3D" id="3.40.50.1820">
    <property type="entry name" value="alpha/beta hydrolase"/>
    <property type="match status" value="1"/>
</dbReference>
<gene>
    <name evidence="6" type="ORF">ACFQ3C_01220</name>
</gene>
<keyword evidence="2" id="KW-0442">Lipid degradation</keyword>
<keyword evidence="1 6" id="KW-0378">Hydrolase</keyword>
<evidence type="ECO:0000313" key="7">
    <source>
        <dbReference type="Proteomes" id="UP001597151"/>
    </source>
</evidence>
<comment type="caution">
    <text evidence="6">The sequence shown here is derived from an EMBL/GenBank/DDBJ whole genome shotgun (WGS) entry which is preliminary data.</text>
</comment>
<evidence type="ECO:0000256" key="3">
    <source>
        <dbReference type="ARBA" id="ARBA00023098"/>
    </source>
</evidence>
<dbReference type="Pfam" id="PF12740">
    <property type="entry name" value="PETase"/>
    <property type="match status" value="1"/>
</dbReference>
<keyword evidence="7" id="KW-1185">Reference proteome</keyword>
<protein>
    <submittedName>
        <fullName evidence="6">Alpha/beta hydrolase family protein</fullName>
    </submittedName>
</protein>
<sequence length="439" mass="46879">MTPIKTAALALGLLASPLVTSPVSAQMTAHNPIDQTRPDAPELAAFGAHAIGVRTLNFVHPGQIDILNVTDAATPTYDRPLTVEVWYPAAEGTAPGTTYETVIRDGRTATTLSGRAARDAAPVAGQRFPLVIISHGYPGNRFLLSHLGENLASKGYVVASIDHADSTYSDQAAFGSTLLNRPRDQRFVLDRMADLTAMAPDLAAIIDASNTGVIGYSMGGYGALILGGAGVTQAAVDLPWGTPKGLLAANLAGSDSHEAIIDDRVKAIIAIGPWGRQFGFWDEAGLAGLRKPTMIMAGSVDDVSNYPAMRQIFEQATGTTRHLLTFENANHNAAAPMPAPVESWQPVEGLDFIPFDHYADPVWDTLRMNNIAQHFATGFLDLHLKGDTDKAAYFDLVPVSGEGVVALNEDGTRKPEHSYWKGFAPRTAAGLRFETRQPE</sequence>
<keyword evidence="3" id="KW-0443">Lipid metabolism</keyword>
<dbReference type="RefSeq" id="WP_380788419.1">
    <property type="nucleotide sequence ID" value="NZ_JBHTKR010000001.1"/>
</dbReference>
<feature type="domain" description="PET hydrolase/cutinase-like" evidence="5">
    <location>
        <begin position="124"/>
        <end position="242"/>
    </location>
</feature>
<dbReference type="EMBL" id="JBHTKR010000001">
    <property type="protein sequence ID" value="MFD1193288.1"/>
    <property type="molecule type" value="Genomic_DNA"/>
</dbReference>